<feature type="domain" description="14-3-3" evidence="2">
    <location>
        <begin position="8"/>
        <end position="231"/>
    </location>
</feature>
<dbReference type="OrthoDB" id="342398at2759"/>
<dbReference type="Proteomes" id="UP000186804">
    <property type="component" value="Unassembled WGS sequence"/>
</dbReference>
<dbReference type="CDD" id="cd08774">
    <property type="entry name" value="14-3-3"/>
    <property type="match status" value="1"/>
</dbReference>
<dbReference type="RefSeq" id="XP_067067476.1">
    <property type="nucleotide sequence ID" value="XM_067213286.1"/>
</dbReference>
<accession>A0A1J4MN64</accession>
<comment type="similarity">
    <text evidence="1">Belongs to the 14-3-3 family.</text>
</comment>
<dbReference type="AlphaFoldDB" id="A0A1J4MN64"/>
<dbReference type="InterPro" id="IPR036815">
    <property type="entry name" value="14-3-3_dom_sf"/>
</dbReference>
<reference evidence="3 4" key="1">
    <citation type="submission" date="2016-10" db="EMBL/GenBank/DDBJ databases">
        <title>Reductive evolution of mitochondrial metabolism and differential evolution of invasion-related proteins in Cryptosporidium.</title>
        <authorList>
            <person name="Liu S."/>
            <person name="Roellig D.M."/>
            <person name="Guo Y."/>
            <person name="Li N."/>
            <person name="Frace M.A."/>
            <person name="Tang K."/>
            <person name="Zhang L."/>
            <person name="Feng Y."/>
            <person name="Xiao L."/>
        </authorList>
    </citation>
    <scope>NUCLEOTIDE SEQUENCE [LARGE SCALE GENOMIC DNA]</scope>
    <source>
        <strain evidence="3">30847</strain>
    </source>
</reference>
<evidence type="ECO:0000313" key="3">
    <source>
        <dbReference type="EMBL" id="OII75630.1"/>
    </source>
</evidence>
<evidence type="ECO:0000256" key="1">
    <source>
        <dbReference type="ARBA" id="ARBA00006141"/>
    </source>
</evidence>
<dbReference type="InterPro" id="IPR023410">
    <property type="entry name" value="14-3-3_domain"/>
</dbReference>
<gene>
    <name evidence="3" type="ORF">cand_030600</name>
</gene>
<dbReference type="Gene3D" id="1.20.190.20">
    <property type="entry name" value="14-3-3 domain"/>
    <property type="match status" value="1"/>
</dbReference>
<dbReference type="EMBL" id="LRBS01000086">
    <property type="protein sequence ID" value="OII75630.1"/>
    <property type="molecule type" value="Genomic_DNA"/>
</dbReference>
<dbReference type="GeneID" id="92367244"/>
<organism evidence="3 4">
    <name type="scientific">Cryptosporidium andersoni</name>
    <dbReference type="NCBI Taxonomy" id="117008"/>
    <lineage>
        <taxon>Eukaryota</taxon>
        <taxon>Sar</taxon>
        <taxon>Alveolata</taxon>
        <taxon>Apicomplexa</taxon>
        <taxon>Conoidasida</taxon>
        <taxon>Coccidia</taxon>
        <taxon>Eucoccidiorida</taxon>
        <taxon>Eimeriorina</taxon>
        <taxon>Cryptosporidiidae</taxon>
        <taxon>Cryptosporidium</taxon>
    </lineage>
</organism>
<proteinExistence type="inferred from homology"/>
<dbReference type="SMART" id="SM00101">
    <property type="entry name" value="14_3_3"/>
    <property type="match status" value="1"/>
</dbReference>
<protein>
    <recommendedName>
        <fullName evidence="2">14-3-3 domain-containing protein</fullName>
    </recommendedName>
</protein>
<dbReference type="Pfam" id="PF00244">
    <property type="entry name" value="14-3-3"/>
    <property type="match status" value="1"/>
</dbReference>
<keyword evidence="4" id="KW-1185">Reference proteome</keyword>
<dbReference type="PRINTS" id="PR00305">
    <property type="entry name" value="1433ZETA"/>
</dbReference>
<comment type="caution">
    <text evidence="3">The sequence shown here is derived from an EMBL/GenBank/DDBJ whole genome shotgun (WGS) entry which is preliminary data.</text>
</comment>
<name>A0A1J4MN64_9CRYT</name>
<dbReference type="PANTHER" id="PTHR18860">
    <property type="entry name" value="14-3-3 PROTEIN"/>
    <property type="match status" value="1"/>
</dbReference>
<dbReference type="InterPro" id="IPR000308">
    <property type="entry name" value="14-3-3"/>
</dbReference>
<evidence type="ECO:0000313" key="4">
    <source>
        <dbReference type="Proteomes" id="UP000186804"/>
    </source>
</evidence>
<sequence length="237" mass="27700">MNTLMSERQKQIYRAQVYEWGGMYDKMMEAIQSIITIAEFEKSELEEVEKQLLSSCIKHKVNSTRNSFRKIIEEKSIQSRTKNEMQISCCDDYLKILKRRLQTFLNSIDTIIDRFIINSDRGKLYKAKLIADNARYRLEVDIKTCEDVKKLYEDAYKLSQDFSDPSDALVLSVVLNFAVFLAERCNDIARAKSIAKLACKNFDETIRKFDKLGYKSKISEATLKTLETLKEHINTWI</sequence>
<evidence type="ECO:0000259" key="2">
    <source>
        <dbReference type="SMART" id="SM00101"/>
    </source>
</evidence>
<dbReference type="SUPFAM" id="SSF48445">
    <property type="entry name" value="14-3-3 protein"/>
    <property type="match status" value="1"/>
</dbReference>
<dbReference type="VEuPathDB" id="CryptoDB:cand_030600"/>